<dbReference type="OrthoDB" id="3791024at2759"/>
<evidence type="ECO:0000313" key="3">
    <source>
        <dbReference type="Proteomes" id="UP001140562"/>
    </source>
</evidence>
<evidence type="ECO:0000313" key="2">
    <source>
        <dbReference type="EMBL" id="KAJ4343899.1"/>
    </source>
</evidence>
<organism evidence="2 3">
    <name type="scientific">Didymella glomerata</name>
    <dbReference type="NCBI Taxonomy" id="749621"/>
    <lineage>
        <taxon>Eukaryota</taxon>
        <taxon>Fungi</taxon>
        <taxon>Dikarya</taxon>
        <taxon>Ascomycota</taxon>
        <taxon>Pezizomycotina</taxon>
        <taxon>Dothideomycetes</taxon>
        <taxon>Pleosporomycetidae</taxon>
        <taxon>Pleosporales</taxon>
        <taxon>Pleosporineae</taxon>
        <taxon>Didymellaceae</taxon>
        <taxon>Didymella</taxon>
    </lineage>
</organism>
<dbReference type="EMBL" id="JAPEUV010000001">
    <property type="protein sequence ID" value="KAJ4343899.1"/>
    <property type="molecule type" value="Genomic_DNA"/>
</dbReference>
<reference evidence="2" key="1">
    <citation type="submission" date="2022-10" db="EMBL/GenBank/DDBJ databases">
        <title>Tapping the CABI collections for fungal endophytes: first genome assemblies for Collariella, Neodidymelliopsis, Ascochyta clinopodiicola, Didymella pomorum, Didymosphaeria variabile, Neocosmospora piperis and Neocucurbitaria cava.</title>
        <authorList>
            <person name="Hill R."/>
        </authorList>
    </citation>
    <scope>NUCLEOTIDE SEQUENCE</scope>
    <source>
        <strain evidence="2">IMI 360193</strain>
    </source>
</reference>
<sequence length="216" mass="23228">MANTAINLAKCLRARSMSLPIQSAQTAVSSKQLNVEAAKQRAADWEPTMNFNDLKPRKSDNDEDDNDTELAYMCTCSAFDPGATHPLLLSSSLPISVSSLVGGHASTTSTPDPEVETHRNTVVANPRVQTPPTTSSLHHDIGVQQAAAAVPTPEKFKPWPYSLPKLLQPKAGTTYDLMYGDGVDVGDVQVAKAKLGVLQKVLYGVLEPGKEDEEED</sequence>
<gene>
    <name evidence="2" type="ORF">N0V87_000182</name>
</gene>
<feature type="region of interest" description="Disordered" evidence="1">
    <location>
        <begin position="40"/>
        <end position="66"/>
    </location>
</feature>
<evidence type="ECO:0000256" key="1">
    <source>
        <dbReference type="SAM" id="MobiDB-lite"/>
    </source>
</evidence>
<protein>
    <submittedName>
        <fullName evidence="2">Uncharacterized protein</fullName>
    </submittedName>
</protein>
<keyword evidence="3" id="KW-1185">Reference proteome</keyword>
<dbReference type="AlphaFoldDB" id="A0A9W8XAC0"/>
<proteinExistence type="predicted"/>
<dbReference type="Proteomes" id="UP001140562">
    <property type="component" value="Unassembled WGS sequence"/>
</dbReference>
<name>A0A9W8XAC0_9PLEO</name>
<comment type="caution">
    <text evidence="2">The sequence shown here is derived from an EMBL/GenBank/DDBJ whole genome shotgun (WGS) entry which is preliminary data.</text>
</comment>
<accession>A0A9W8XAC0</accession>